<dbReference type="AlphaFoldDB" id="B0SZP7"/>
<keyword evidence="1" id="KW-0812">Transmembrane</keyword>
<dbReference type="InterPro" id="IPR043130">
    <property type="entry name" value="CDP-OH_PTrfase_TM_dom"/>
</dbReference>
<sequence length="196" mass="20769" precursor="true">MNPRAVPYVLIGLRVAAGLLILALALLIGSPARWACAGLLAVGVLSDIFDGVIARRLGSVTDRLRIFDSRADVAFWLCATAAVLVLHPALVATLWPLVAILAGMELTAHAVSFFRFRKEASPHHLLSKLFGLTLWALLTQLLATGTGGLVLPVAFALGVASQIEALAIMLILPAWRCDVRGVGQALALRRAARLPA</sequence>
<dbReference type="GO" id="GO:0008654">
    <property type="term" value="P:phospholipid biosynthetic process"/>
    <property type="evidence" value="ECO:0007669"/>
    <property type="project" value="InterPro"/>
</dbReference>
<dbReference type="Gene3D" id="1.20.120.1760">
    <property type="match status" value="1"/>
</dbReference>
<keyword evidence="2" id="KW-0808">Transferase</keyword>
<evidence type="ECO:0000313" key="2">
    <source>
        <dbReference type="EMBL" id="ABZ70537.1"/>
    </source>
</evidence>
<dbReference type="GO" id="GO:0016020">
    <property type="term" value="C:membrane"/>
    <property type="evidence" value="ECO:0007669"/>
    <property type="project" value="InterPro"/>
</dbReference>
<reference evidence="2" key="1">
    <citation type="submission" date="2008-01" db="EMBL/GenBank/DDBJ databases">
        <title>Complete sequence of chromosome of Caulobacter sp. K31.</title>
        <authorList>
            <consortium name="US DOE Joint Genome Institute"/>
            <person name="Copeland A."/>
            <person name="Lucas S."/>
            <person name="Lapidus A."/>
            <person name="Barry K."/>
            <person name="Glavina del Rio T."/>
            <person name="Dalin E."/>
            <person name="Tice H."/>
            <person name="Pitluck S."/>
            <person name="Bruce D."/>
            <person name="Goodwin L."/>
            <person name="Thompson L.S."/>
            <person name="Brettin T."/>
            <person name="Detter J.C."/>
            <person name="Han C."/>
            <person name="Schmutz J."/>
            <person name="Larimer F."/>
            <person name="Land M."/>
            <person name="Hauser L."/>
            <person name="Kyrpides N."/>
            <person name="Kim E."/>
            <person name="Stephens C."/>
            <person name="Richardson P."/>
        </authorList>
    </citation>
    <scope>NUCLEOTIDE SEQUENCE [LARGE SCALE GENOMIC DNA]</scope>
    <source>
        <strain evidence="2">K31</strain>
    </source>
</reference>
<name>B0SZP7_CAUSK</name>
<feature type="transmembrane region" description="Helical" evidence="1">
    <location>
        <begin position="34"/>
        <end position="54"/>
    </location>
</feature>
<feature type="transmembrane region" description="Helical" evidence="1">
    <location>
        <begin position="6"/>
        <end position="27"/>
    </location>
</feature>
<dbReference type="HOGENOM" id="CLU_115797_0_0_5"/>
<feature type="transmembrane region" description="Helical" evidence="1">
    <location>
        <begin position="74"/>
        <end position="104"/>
    </location>
</feature>
<keyword evidence="1" id="KW-1133">Transmembrane helix</keyword>
<dbReference type="STRING" id="366602.Caul_1407"/>
<dbReference type="Pfam" id="PF01066">
    <property type="entry name" value="CDP-OH_P_transf"/>
    <property type="match status" value="1"/>
</dbReference>
<keyword evidence="1" id="KW-0472">Membrane</keyword>
<dbReference type="GO" id="GO:0016780">
    <property type="term" value="F:phosphotransferase activity, for other substituted phosphate groups"/>
    <property type="evidence" value="ECO:0007669"/>
    <property type="project" value="InterPro"/>
</dbReference>
<dbReference type="KEGG" id="cak:Caul_1407"/>
<proteinExistence type="predicted"/>
<dbReference type="eggNOG" id="COG0558">
    <property type="taxonomic scope" value="Bacteria"/>
</dbReference>
<accession>B0SZP7</accession>
<dbReference type="EMBL" id="CP000927">
    <property type="protein sequence ID" value="ABZ70537.1"/>
    <property type="molecule type" value="Genomic_DNA"/>
</dbReference>
<protein>
    <submittedName>
        <fullName evidence="2">CDP-alcohol phosphatidyltransferase</fullName>
    </submittedName>
</protein>
<gene>
    <name evidence="2" type="ordered locus">Caul_1407</name>
</gene>
<dbReference type="InterPro" id="IPR000462">
    <property type="entry name" value="CDP-OH_P_trans"/>
</dbReference>
<organism evidence="2">
    <name type="scientific">Caulobacter sp. (strain K31)</name>
    <dbReference type="NCBI Taxonomy" id="366602"/>
    <lineage>
        <taxon>Bacteria</taxon>
        <taxon>Pseudomonadati</taxon>
        <taxon>Pseudomonadota</taxon>
        <taxon>Alphaproteobacteria</taxon>
        <taxon>Caulobacterales</taxon>
        <taxon>Caulobacteraceae</taxon>
        <taxon>Caulobacter</taxon>
    </lineage>
</organism>
<dbReference type="OrthoDB" id="9785031at2"/>
<evidence type="ECO:0000256" key="1">
    <source>
        <dbReference type="SAM" id="Phobius"/>
    </source>
</evidence>